<evidence type="ECO:0000256" key="2">
    <source>
        <dbReference type="ARBA" id="ARBA00006464"/>
    </source>
</evidence>
<dbReference type="Pfam" id="PF02397">
    <property type="entry name" value="Bac_transf"/>
    <property type="match status" value="1"/>
</dbReference>
<dbReference type="GO" id="GO:0016780">
    <property type="term" value="F:phosphotransferase activity, for other substituted phosphate groups"/>
    <property type="evidence" value="ECO:0007669"/>
    <property type="project" value="TreeGrafter"/>
</dbReference>
<sequence>MITTRARGLANLHAGAITLFIGVFFWVYANVIYHVPFVRLSRSVNLLPYFLCMVGGVLLSSRDLTRLAARFHLLNWTDAARLAGRQTALMALLTFTMMFATQDRSISRLFLGSFLVWSWLGLTLLNARLPQLLARIMFAKGQRLPTLFIGRLSSLSRLNDWIVHKEPLGIHPVGVLSDDDPPAGEPPGGVPWLGRVAELSRMLRERDVAQLVLLEFPATDAAAREIIDQCQERGCRLLIHNNIEERTTHPLVPITEEGRHFYTLQEEPLEDPVNRLLKRGFDLAIALPVAVLVLPPLCVWVALMQRLQAPGPLFHVRQRRGMRGNTFAMLKFRSMYVDTGDEAAESRQARPDDERIFPFGRFLRRRSLDEFPQFWNVLRGEMSVVGPRPYMPMLDEEFRLQTKAYRTRHLVKPGITGLAQSMGYRGEILEKEMLSRRHSWDVHYITHWSFWLDLQISVRTLAQVLFPPKTAY</sequence>
<keyword evidence="4 7" id="KW-0812">Transmembrane</keyword>
<keyword evidence="3 9" id="KW-0808">Transferase</keyword>
<dbReference type="OrthoDB" id="9808602at2"/>
<feature type="transmembrane region" description="Helical" evidence="7">
    <location>
        <begin position="283"/>
        <end position="303"/>
    </location>
</feature>
<feature type="transmembrane region" description="Helical" evidence="7">
    <location>
        <begin position="45"/>
        <end position="61"/>
    </location>
</feature>
<evidence type="ECO:0000313" key="9">
    <source>
        <dbReference type="EMBL" id="ACB77038.1"/>
    </source>
</evidence>
<feature type="domain" description="Bacterial sugar transferase" evidence="8">
    <location>
        <begin position="278"/>
        <end position="465"/>
    </location>
</feature>
<dbReference type="Gene3D" id="3.40.50.720">
    <property type="entry name" value="NAD(P)-binding Rossmann-like Domain"/>
    <property type="match status" value="1"/>
</dbReference>
<keyword evidence="6 7" id="KW-0472">Membrane</keyword>
<dbReference type="RefSeq" id="WP_012376567.1">
    <property type="nucleotide sequence ID" value="NC_010571.1"/>
</dbReference>
<dbReference type="AlphaFoldDB" id="B1ZYE0"/>
<protein>
    <submittedName>
        <fullName evidence="9">Exopolysaccharide biosynthesis polyprenyl glycosylphosphotransferase</fullName>
    </submittedName>
</protein>
<evidence type="ECO:0000256" key="1">
    <source>
        <dbReference type="ARBA" id="ARBA00004141"/>
    </source>
</evidence>
<keyword evidence="10" id="KW-1185">Reference proteome</keyword>
<evidence type="ECO:0000256" key="5">
    <source>
        <dbReference type="ARBA" id="ARBA00022989"/>
    </source>
</evidence>
<evidence type="ECO:0000256" key="3">
    <source>
        <dbReference type="ARBA" id="ARBA00022679"/>
    </source>
</evidence>
<keyword evidence="5 7" id="KW-1133">Transmembrane helix</keyword>
<dbReference type="Pfam" id="PF13727">
    <property type="entry name" value="CoA_binding_3"/>
    <property type="match status" value="1"/>
</dbReference>
<evidence type="ECO:0000256" key="4">
    <source>
        <dbReference type="ARBA" id="ARBA00022692"/>
    </source>
</evidence>
<name>B1ZYE0_OPITP</name>
<dbReference type="HOGENOM" id="CLU_024920_0_1_0"/>
<evidence type="ECO:0000256" key="7">
    <source>
        <dbReference type="SAM" id="Phobius"/>
    </source>
</evidence>
<evidence type="ECO:0000259" key="8">
    <source>
        <dbReference type="Pfam" id="PF02397"/>
    </source>
</evidence>
<reference evidence="9 10" key="1">
    <citation type="journal article" date="2011" name="J. Bacteriol.">
        <title>Genome sequence of the verrucomicrobium Opitutus terrae PB90-1, an abundant inhabitant of rice paddy soil ecosystems.</title>
        <authorList>
            <person name="van Passel M.W."/>
            <person name="Kant R."/>
            <person name="Palva A."/>
            <person name="Copeland A."/>
            <person name="Lucas S."/>
            <person name="Lapidus A."/>
            <person name="Glavina del Rio T."/>
            <person name="Pitluck S."/>
            <person name="Goltsman E."/>
            <person name="Clum A."/>
            <person name="Sun H."/>
            <person name="Schmutz J."/>
            <person name="Larimer F.W."/>
            <person name="Land M.L."/>
            <person name="Hauser L."/>
            <person name="Kyrpides N."/>
            <person name="Mikhailova N."/>
            <person name="Richardson P.P."/>
            <person name="Janssen P.H."/>
            <person name="de Vos W.M."/>
            <person name="Smidt H."/>
        </authorList>
    </citation>
    <scope>NUCLEOTIDE SEQUENCE [LARGE SCALE GENOMIC DNA]</scope>
    <source>
        <strain evidence="10">DSM 11246 / JCM 15787 / PB90-1</strain>
    </source>
</reference>
<organism evidence="9 10">
    <name type="scientific">Opitutus terrae (strain DSM 11246 / JCM 15787 / PB90-1)</name>
    <dbReference type="NCBI Taxonomy" id="452637"/>
    <lineage>
        <taxon>Bacteria</taxon>
        <taxon>Pseudomonadati</taxon>
        <taxon>Verrucomicrobiota</taxon>
        <taxon>Opitutia</taxon>
        <taxon>Opitutales</taxon>
        <taxon>Opitutaceae</taxon>
        <taxon>Opitutus</taxon>
    </lineage>
</organism>
<dbReference type="KEGG" id="ote:Oter_3763"/>
<dbReference type="InterPro" id="IPR017475">
    <property type="entry name" value="EPS_sugar_tfrase"/>
</dbReference>
<dbReference type="InterPro" id="IPR003362">
    <property type="entry name" value="Bact_transf"/>
</dbReference>
<evidence type="ECO:0000256" key="6">
    <source>
        <dbReference type="ARBA" id="ARBA00023136"/>
    </source>
</evidence>
<dbReference type="STRING" id="452637.Oter_3763"/>
<feature type="transmembrane region" description="Helical" evidence="7">
    <location>
        <begin position="106"/>
        <end position="127"/>
    </location>
</feature>
<dbReference type="PANTHER" id="PTHR30576">
    <property type="entry name" value="COLANIC BIOSYNTHESIS UDP-GLUCOSE LIPID CARRIER TRANSFERASE"/>
    <property type="match status" value="1"/>
</dbReference>
<proteinExistence type="inferred from homology"/>
<dbReference type="EMBL" id="CP001032">
    <property type="protein sequence ID" value="ACB77038.1"/>
    <property type="molecule type" value="Genomic_DNA"/>
</dbReference>
<dbReference type="eggNOG" id="COG2148">
    <property type="taxonomic scope" value="Bacteria"/>
</dbReference>
<dbReference type="Proteomes" id="UP000007013">
    <property type="component" value="Chromosome"/>
</dbReference>
<comment type="subcellular location">
    <subcellularLocation>
        <location evidence="1">Membrane</location>
        <topology evidence="1">Multi-pass membrane protein</topology>
    </subcellularLocation>
</comment>
<dbReference type="PANTHER" id="PTHR30576:SF0">
    <property type="entry name" value="UNDECAPRENYL-PHOSPHATE N-ACETYLGALACTOSAMINYL 1-PHOSPHATE TRANSFERASE-RELATED"/>
    <property type="match status" value="1"/>
</dbReference>
<dbReference type="NCBIfam" id="TIGR03025">
    <property type="entry name" value="EPS_sugtrans"/>
    <property type="match status" value="1"/>
</dbReference>
<comment type="similarity">
    <text evidence="2">Belongs to the bacterial sugar transferase family.</text>
</comment>
<accession>B1ZYE0</accession>
<feature type="transmembrane region" description="Helical" evidence="7">
    <location>
        <begin position="12"/>
        <end position="33"/>
    </location>
</feature>
<feature type="transmembrane region" description="Helical" evidence="7">
    <location>
        <begin position="82"/>
        <end position="100"/>
    </location>
</feature>
<evidence type="ECO:0000313" key="10">
    <source>
        <dbReference type="Proteomes" id="UP000007013"/>
    </source>
</evidence>
<dbReference type="eggNOG" id="COG1086">
    <property type="taxonomic scope" value="Bacteria"/>
</dbReference>
<gene>
    <name evidence="9" type="ordered locus">Oter_3763</name>
</gene>
<dbReference type="GO" id="GO:0016020">
    <property type="term" value="C:membrane"/>
    <property type="evidence" value="ECO:0007669"/>
    <property type="project" value="UniProtKB-SubCell"/>
</dbReference>